<organism evidence="7 8">
    <name type="scientific">Arcicella aurantiaca</name>
    <dbReference type="NCBI Taxonomy" id="591202"/>
    <lineage>
        <taxon>Bacteria</taxon>
        <taxon>Pseudomonadati</taxon>
        <taxon>Bacteroidota</taxon>
        <taxon>Cytophagia</taxon>
        <taxon>Cytophagales</taxon>
        <taxon>Flectobacillaceae</taxon>
        <taxon>Arcicella</taxon>
    </lineage>
</organism>
<dbReference type="InterPro" id="IPR017221">
    <property type="entry name" value="DUF34/NIF3_bac"/>
</dbReference>
<feature type="binding site" evidence="6">
    <location>
        <position position="331"/>
    </location>
    <ligand>
        <name>a divalent metal cation</name>
        <dbReference type="ChEBI" id="CHEBI:60240"/>
        <label>1</label>
    </ligand>
</feature>
<keyword evidence="8" id="KW-1185">Reference proteome</keyword>
<sequence length="367" mass="40971">MTIRDITNYLEQLAPLSYQASYDNAGLIVGYPQTEVTGVLATLDCTEEIIEEAIARNCNLIVAHHPIVFKGLKRFNGKNYVERAVMLAIKNDVAIYATHTNLDSVKGGVNYMIAEKLGLEKPKILSPQKQILKKLVVFVPLENSQTVLDALHSAGAGQIGEYKNCSFRVEGTGTFTPTGEANPHIGTLNKAEEVRENRLEVIFDSHLENQILRALKTAHPYEEVAYYLSLLENENQEVGSGVIGTLSNSLSEKDFLNYLVEKMGLETLRHTPLRGKEIKRIAVCGGAGGFLLGDAIRQGADVFITADYKYHEFFDADNQIIICDIGHYESEVYTKDLIVRYLSEKFSNFAVLKSQVNTNPVRYFRNL</sequence>
<feature type="binding site" evidence="6">
    <location>
        <position position="327"/>
    </location>
    <ligand>
        <name>a divalent metal cation</name>
        <dbReference type="ChEBI" id="CHEBI:60240"/>
        <label>1</label>
    </ligand>
</feature>
<dbReference type="SUPFAM" id="SSF102705">
    <property type="entry name" value="NIF3 (NGG1p interacting factor 3)-like"/>
    <property type="match status" value="1"/>
</dbReference>
<accession>A0A316E6D2</accession>
<evidence type="ECO:0000256" key="1">
    <source>
        <dbReference type="ARBA" id="ARBA00006964"/>
    </source>
</evidence>
<dbReference type="RefSeq" id="WP_109743477.1">
    <property type="nucleotide sequence ID" value="NZ_QGGO01000013.1"/>
</dbReference>
<dbReference type="InterPro" id="IPR015867">
    <property type="entry name" value="N-reg_PII/ATP_PRibTrfase_C"/>
</dbReference>
<evidence type="ECO:0000256" key="4">
    <source>
        <dbReference type="ARBA" id="ARBA00022723"/>
    </source>
</evidence>
<reference evidence="7 8" key="1">
    <citation type="submission" date="2018-05" db="EMBL/GenBank/DDBJ databases">
        <title>Genomic Encyclopedia of Archaeal and Bacterial Type Strains, Phase II (KMG-II): from individual species to whole genera.</title>
        <authorList>
            <person name="Goeker M."/>
        </authorList>
    </citation>
    <scope>NUCLEOTIDE SEQUENCE [LARGE SCALE GENOMIC DNA]</scope>
    <source>
        <strain evidence="7 8">DSM 22214</strain>
    </source>
</reference>
<proteinExistence type="inferred from homology"/>
<evidence type="ECO:0000313" key="7">
    <source>
        <dbReference type="EMBL" id="PWK26267.1"/>
    </source>
</evidence>
<feature type="binding site" evidence="6">
    <location>
        <position position="64"/>
    </location>
    <ligand>
        <name>a divalent metal cation</name>
        <dbReference type="ChEBI" id="CHEBI:60240"/>
        <label>2</label>
    </ligand>
</feature>
<dbReference type="PANTHER" id="PTHR13799">
    <property type="entry name" value="NGG1 INTERACTING FACTOR 3"/>
    <property type="match status" value="1"/>
</dbReference>
<dbReference type="GO" id="GO:0046872">
    <property type="term" value="F:metal ion binding"/>
    <property type="evidence" value="ECO:0007669"/>
    <property type="project" value="UniProtKB-UniRule"/>
</dbReference>
<gene>
    <name evidence="7" type="ORF">LV89_02748</name>
</gene>
<dbReference type="PIRSF" id="PIRSF037489">
    <property type="entry name" value="UCP037489_NIF3_YqfO"/>
    <property type="match status" value="1"/>
</dbReference>
<dbReference type="OrthoDB" id="9792792at2"/>
<dbReference type="Pfam" id="PF01784">
    <property type="entry name" value="DUF34_NIF3"/>
    <property type="match status" value="1"/>
</dbReference>
<comment type="caution">
    <text evidence="7">The sequence shown here is derived from an EMBL/GenBank/DDBJ whole genome shotgun (WGS) entry which is preliminary data.</text>
</comment>
<name>A0A316E6D2_9BACT</name>
<evidence type="ECO:0000256" key="2">
    <source>
        <dbReference type="ARBA" id="ARBA00011643"/>
    </source>
</evidence>
<comment type="similarity">
    <text evidence="1 5">Belongs to the GTP cyclohydrolase I type 2/NIF3 family.</text>
</comment>
<evidence type="ECO:0000256" key="5">
    <source>
        <dbReference type="PIRNR" id="PIRNR037489"/>
    </source>
</evidence>
<comment type="subunit">
    <text evidence="2">Homohexamer.</text>
</comment>
<dbReference type="Gene3D" id="3.40.1390.30">
    <property type="entry name" value="NIF3 (NGG1p interacting factor 3)-like"/>
    <property type="match status" value="1"/>
</dbReference>
<protein>
    <recommendedName>
        <fullName evidence="3 5">GTP cyclohydrolase 1 type 2 homolog</fullName>
    </recommendedName>
</protein>
<dbReference type="AlphaFoldDB" id="A0A316E6D2"/>
<dbReference type="Gene3D" id="3.30.70.120">
    <property type="match status" value="1"/>
</dbReference>
<dbReference type="InterPro" id="IPR036069">
    <property type="entry name" value="DUF34/NIF3_sf"/>
</dbReference>
<feature type="binding site" evidence="6">
    <location>
        <position position="65"/>
    </location>
    <ligand>
        <name>a divalent metal cation</name>
        <dbReference type="ChEBI" id="CHEBI:60240"/>
        <label>1</label>
    </ligand>
</feature>
<dbReference type="EMBL" id="QGGO01000013">
    <property type="protein sequence ID" value="PWK26267.1"/>
    <property type="molecule type" value="Genomic_DNA"/>
</dbReference>
<evidence type="ECO:0000256" key="3">
    <source>
        <dbReference type="ARBA" id="ARBA00022112"/>
    </source>
</evidence>
<dbReference type="InterPro" id="IPR002678">
    <property type="entry name" value="DUF34/NIF3"/>
</dbReference>
<evidence type="ECO:0000256" key="6">
    <source>
        <dbReference type="PIRSR" id="PIRSR602678-1"/>
    </source>
</evidence>
<evidence type="ECO:0000313" key="8">
    <source>
        <dbReference type="Proteomes" id="UP000245489"/>
    </source>
</evidence>
<dbReference type="PANTHER" id="PTHR13799:SF14">
    <property type="entry name" value="GTP CYCLOHYDROLASE 1 TYPE 2 HOMOLOG"/>
    <property type="match status" value="1"/>
</dbReference>
<dbReference type="FunFam" id="3.40.1390.30:FF:000001">
    <property type="entry name" value="GTP cyclohydrolase 1 type 2"/>
    <property type="match status" value="1"/>
</dbReference>
<feature type="binding site" evidence="6">
    <location>
        <position position="103"/>
    </location>
    <ligand>
        <name>a divalent metal cation</name>
        <dbReference type="ChEBI" id="CHEBI:60240"/>
        <label>1</label>
    </ligand>
</feature>
<dbReference type="NCBIfam" id="TIGR00486">
    <property type="entry name" value="YbgI_SA1388"/>
    <property type="match status" value="1"/>
</dbReference>
<keyword evidence="4 5" id="KW-0479">Metal-binding</keyword>
<dbReference type="Proteomes" id="UP000245489">
    <property type="component" value="Unassembled WGS sequence"/>
</dbReference>
<dbReference type="GO" id="GO:0005737">
    <property type="term" value="C:cytoplasm"/>
    <property type="evidence" value="ECO:0007669"/>
    <property type="project" value="TreeGrafter"/>
</dbReference>